<keyword evidence="3" id="KW-1003">Cell membrane</keyword>
<evidence type="ECO:0000313" key="9">
    <source>
        <dbReference type="Proteomes" id="UP000295334"/>
    </source>
</evidence>
<sequence>MKKLFSTRTSDSAFTIGTLLLRLTGGILMIPHGFDKLAHFSEKSGKFMDPFGTGTTVALALVVFAEFFCSAFLIMGLFTRLASIPLIVTMLVALFKAHGGQFFGDGQTAALFLGIYLAVLLLGPGKVSLDRFLGK</sequence>
<evidence type="ECO:0000313" key="8">
    <source>
        <dbReference type="EMBL" id="TCJ19644.1"/>
    </source>
</evidence>
<gene>
    <name evidence="8" type="ORF">EPD60_00545</name>
</gene>
<evidence type="ECO:0000256" key="3">
    <source>
        <dbReference type="ARBA" id="ARBA00022475"/>
    </source>
</evidence>
<dbReference type="PANTHER" id="PTHR33452">
    <property type="entry name" value="OXIDOREDUCTASE CATD-RELATED"/>
    <property type="match status" value="1"/>
</dbReference>
<evidence type="ECO:0000256" key="6">
    <source>
        <dbReference type="ARBA" id="ARBA00023136"/>
    </source>
</evidence>
<organism evidence="8 9">
    <name type="scientific">Flaviaesturariibacter flavus</name>
    <dbReference type="NCBI Taxonomy" id="2502780"/>
    <lineage>
        <taxon>Bacteria</taxon>
        <taxon>Pseudomonadati</taxon>
        <taxon>Bacteroidota</taxon>
        <taxon>Chitinophagia</taxon>
        <taxon>Chitinophagales</taxon>
        <taxon>Chitinophagaceae</taxon>
        <taxon>Flaviaestuariibacter</taxon>
    </lineage>
</organism>
<dbReference type="GO" id="GO:0005886">
    <property type="term" value="C:plasma membrane"/>
    <property type="evidence" value="ECO:0007669"/>
    <property type="project" value="UniProtKB-SubCell"/>
</dbReference>
<comment type="similarity">
    <text evidence="2">Belongs to the DoxX family.</text>
</comment>
<keyword evidence="5 7" id="KW-1133">Transmembrane helix</keyword>
<name>A0A4R1BPU1_9BACT</name>
<dbReference type="Proteomes" id="UP000295334">
    <property type="component" value="Unassembled WGS sequence"/>
</dbReference>
<dbReference type="Pfam" id="PF07681">
    <property type="entry name" value="DoxX"/>
    <property type="match status" value="1"/>
</dbReference>
<keyword evidence="9" id="KW-1185">Reference proteome</keyword>
<keyword evidence="6 7" id="KW-0472">Membrane</keyword>
<keyword evidence="4 7" id="KW-0812">Transmembrane</keyword>
<dbReference type="InterPro" id="IPR032808">
    <property type="entry name" value="DoxX"/>
</dbReference>
<dbReference type="AlphaFoldDB" id="A0A4R1BPU1"/>
<feature type="transmembrane region" description="Helical" evidence="7">
    <location>
        <begin position="109"/>
        <end position="129"/>
    </location>
</feature>
<evidence type="ECO:0000256" key="1">
    <source>
        <dbReference type="ARBA" id="ARBA00004651"/>
    </source>
</evidence>
<proteinExistence type="inferred from homology"/>
<evidence type="ECO:0000256" key="7">
    <source>
        <dbReference type="SAM" id="Phobius"/>
    </source>
</evidence>
<dbReference type="PANTHER" id="PTHR33452:SF1">
    <property type="entry name" value="INNER MEMBRANE PROTEIN YPHA-RELATED"/>
    <property type="match status" value="1"/>
</dbReference>
<evidence type="ECO:0000256" key="2">
    <source>
        <dbReference type="ARBA" id="ARBA00006679"/>
    </source>
</evidence>
<reference evidence="8 9" key="1">
    <citation type="submission" date="2019-03" db="EMBL/GenBank/DDBJ databases">
        <authorList>
            <person name="Kim M.K.M."/>
        </authorList>
    </citation>
    <scope>NUCLEOTIDE SEQUENCE [LARGE SCALE GENOMIC DNA]</scope>
    <source>
        <strain evidence="8 9">17J68-12</strain>
    </source>
</reference>
<feature type="transmembrane region" description="Helical" evidence="7">
    <location>
        <begin position="51"/>
        <end position="74"/>
    </location>
</feature>
<dbReference type="RefSeq" id="WP_131445652.1">
    <property type="nucleotide sequence ID" value="NZ_SJZI01000001.1"/>
</dbReference>
<accession>A0A4R1BPU1</accession>
<feature type="transmembrane region" description="Helical" evidence="7">
    <location>
        <begin position="12"/>
        <end position="31"/>
    </location>
</feature>
<evidence type="ECO:0000256" key="5">
    <source>
        <dbReference type="ARBA" id="ARBA00022989"/>
    </source>
</evidence>
<dbReference type="InterPro" id="IPR051907">
    <property type="entry name" value="DoxX-like_oxidoreductase"/>
</dbReference>
<comment type="subcellular location">
    <subcellularLocation>
        <location evidence="1">Cell membrane</location>
        <topology evidence="1">Multi-pass membrane protein</topology>
    </subcellularLocation>
</comment>
<comment type="caution">
    <text evidence="8">The sequence shown here is derived from an EMBL/GenBank/DDBJ whole genome shotgun (WGS) entry which is preliminary data.</text>
</comment>
<dbReference type="OrthoDB" id="9813193at2"/>
<feature type="transmembrane region" description="Helical" evidence="7">
    <location>
        <begin position="81"/>
        <end position="103"/>
    </location>
</feature>
<evidence type="ECO:0000256" key="4">
    <source>
        <dbReference type="ARBA" id="ARBA00022692"/>
    </source>
</evidence>
<protein>
    <submittedName>
        <fullName evidence="8">DoxX family protein</fullName>
    </submittedName>
</protein>
<dbReference type="EMBL" id="SJZI01000001">
    <property type="protein sequence ID" value="TCJ19644.1"/>
    <property type="molecule type" value="Genomic_DNA"/>
</dbReference>